<name>A0AAN7MGI6_TRANT</name>
<evidence type="ECO:0000256" key="1">
    <source>
        <dbReference type="ARBA" id="ARBA00004496"/>
    </source>
</evidence>
<reference evidence="4 5" key="1">
    <citation type="journal article" date="2023" name="Hortic Res">
        <title>Pangenome of water caltrop reveals structural variations and asymmetric subgenome divergence after allopolyploidization.</title>
        <authorList>
            <person name="Zhang X."/>
            <person name="Chen Y."/>
            <person name="Wang L."/>
            <person name="Yuan Y."/>
            <person name="Fang M."/>
            <person name="Shi L."/>
            <person name="Lu R."/>
            <person name="Comes H.P."/>
            <person name="Ma Y."/>
            <person name="Chen Y."/>
            <person name="Huang G."/>
            <person name="Zhou Y."/>
            <person name="Zheng Z."/>
            <person name="Qiu Y."/>
        </authorList>
    </citation>
    <scope>NUCLEOTIDE SEQUENCE [LARGE SCALE GENOMIC DNA]</scope>
    <source>
        <strain evidence="4">F231</strain>
    </source>
</reference>
<dbReference type="PANTHER" id="PTHR15913">
    <property type="entry name" value="ACID CLUSTER PROTEIN 33"/>
    <property type="match status" value="1"/>
</dbReference>
<evidence type="ECO:0000256" key="3">
    <source>
        <dbReference type="SAM" id="MobiDB-lite"/>
    </source>
</evidence>
<evidence type="ECO:0000313" key="5">
    <source>
        <dbReference type="Proteomes" id="UP001346149"/>
    </source>
</evidence>
<comment type="subcellular location">
    <subcellularLocation>
        <location evidence="1">Cytoplasm</location>
    </subcellularLocation>
</comment>
<evidence type="ECO:0000313" key="4">
    <source>
        <dbReference type="EMBL" id="KAK4795788.1"/>
    </source>
</evidence>
<dbReference type="EMBL" id="JAXQNO010000006">
    <property type="protein sequence ID" value="KAK4795788.1"/>
    <property type="molecule type" value="Genomic_DNA"/>
</dbReference>
<keyword evidence="2" id="KW-0963">Cytoplasm</keyword>
<sequence>MSIACFLKLVLNNERRPPPHGDYVYFKSQVPLHKIPIRTKRWRYYYFGPKAVLPLICLLETAGTADVYYKQAIPLSMKTSPVGAIKVRESEVFEDQKNDGGKVSGCTGGKSDANEDLDDLFWDDNNRFSAPDLGITETSHSGEKPVDHNQGSEETQSWAMGVL</sequence>
<dbReference type="GO" id="GO:0005737">
    <property type="term" value="C:cytoplasm"/>
    <property type="evidence" value="ECO:0007669"/>
    <property type="project" value="UniProtKB-SubCell"/>
</dbReference>
<gene>
    <name evidence="4" type="ORF">SAY86_028114</name>
</gene>
<dbReference type="AlphaFoldDB" id="A0AAN7MGI6"/>
<dbReference type="PANTHER" id="PTHR15913:SF0">
    <property type="entry name" value="MASPARDIN"/>
    <property type="match status" value="1"/>
</dbReference>
<feature type="compositionally biased region" description="Polar residues" evidence="3">
    <location>
        <begin position="152"/>
        <end position="163"/>
    </location>
</feature>
<dbReference type="Proteomes" id="UP001346149">
    <property type="component" value="Unassembled WGS sequence"/>
</dbReference>
<comment type="caution">
    <text evidence="4">The sequence shown here is derived from an EMBL/GenBank/DDBJ whole genome shotgun (WGS) entry which is preliminary data.</text>
</comment>
<keyword evidence="5" id="KW-1185">Reference proteome</keyword>
<feature type="region of interest" description="Disordered" evidence="3">
    <location>
        <begin position="132"/>
        <end position="163"/>
    </location>
</feature>
<proteinExistence type="predicted"/>
<feature type="compositionally biased region" description="Basic and acidic residues" evidence="3">
    <location>
        <begin position="140"/>
        <end position="151"/>
    </location>
</feature>
<organism evidence="4 5">
    <name type="scientific">Trapa natans</name>
    <name type="common">Water chestnut</name>
    <dbReference type="NCBI Taxonomy" id="22666"/>
    <lineage>
        <taxon>Eukaryota</taxon>
        <taxon>Viridiplantae</taxon>
        <taxon>Streptophyta</taxon>
        <taxon>Embryophyta</taxon>
        <taxon>Tracheophyta</taxon>
        <taxon>Spermatophyta</taxon>
        <taxon>Magnoliopsida</taxon>
        <taxon>eudicotyledons</taxon>
        <taxon>Gunneridae</taxon>
        <taxon>Pentapetalae</taxon>
        <taxon>rosids</taxon>
        <taxon>malvids</taxon>
        <taxon>Myrtales</taxon>
        <taxon>Lythraceae</taxon>
        <taxon>Trapa</taxon>
    </lineage>
</organism>
<dbReference type="InterPro" id="IPR026151">
    <property type="entry name" value="Maspardin"/>
</dbReference>
<accession>A0AAN7MGI6</accession>
<evidence type="ECO:0000256" key="2">
    <source>
        <dbReference type="ARBA" id="ARBA00022490"/>
    </source>
</evidence>
<protein>
    <submittedName>
        <fullName evidence="4">Uncharacterized protein</fullName>
    </submittedName>
</protein>